<dbReference type="Proteomes" id="UP000430519">
    <property type="component" value="Unassembled WGS sequence"/>
</dbReference>
<dbReference type="GO" id="GO:0005524">
    <property type="term" value="F:ATP binding"/>
    <property type="evidence" value="ECO:0007669"/>
    <property type="project" value="UniProtKB-KW"/>
</dbReference>
<organism evidence="2 3">
    <name type="scientific">Deinococcus xianganensis</name>
    <dbReference type="NCBI Taxonomy" id="1507289"/>
    <lineage>
        <taxon>Bacteria</taxon>
        <taxon>Thermotogati</taxon>
        <taxon>Deinococcota</taxon>
        <taxon>Deinococci</taxon>
        <taxon>Deinococcales</taxon>
        <taxon>Deinococcaceae</taxon>
        <taxon>Deinococcus</taxon>
    </lineage>
</organism>
<feature type="domain" description="IstB-like ATP-binding" evidence="1">
    <location>
        <begin position="84"/>
        <end position="205"/>
    </location>
</feature>
<dbReference type="CDD" id="cd00009">
    <property type="entry name" value="AAA"/>
    <property type="match status" value="1"/>
</dbReference>
<dbReference type="AlphaFoldDB" id="A0A6I4YA04"/>
<evidence type="ECO:0000313" key="2">
    <source>
        <dbReference type="EMBL" id="MXV19169.1"/>
    </source>
</evidence>
<dbReference type="GO" id="GO:0006260">
    <property type="term" value="P:DNA replication"/>
    <property type="evidence" value="ECO:0007669"/>
    <property type="project" value="TreeGrafter"/>
</dbReference>
<name>A0A6I4YA04_9DEIO</name>
<keyword evidence="2" id="KW-0067">ATP-binding</keyword>
<accession>A0A6I4YA04</accession>
<keyword evidence="2" id="KW-0547">Nucleotide-binding</keyword>
<evidence type="ECO:0000259" key="1">
    <source>
        <dbReference type="Pfam" id="PF01695"/>
    </source>
</evidence>
<dbReference type="PANTHER" id="PTHR30050:SF4">
    <property type="entry name" value="ATP-BINDING PROTEIN RV3427C IN INSERTION SEQUENCE-RELATED"/>
    <property type="match status" value="1"/>
</dbReference>
<comment type="caution">
    <text evidence="2">The sequence shown here is derived from an EMBL/GenBank/DDBJ whole genome shotgun (WGS) entry which is preliminary data.</text>
</comment>
<evidence type="ECO:0000313" key="3">
    <source>
        <dbReference type="Proteomes" id="UP000430519"/>
    </source>
</evidence>
<dbReference type="InterPro" id="IPR002611">
    <property type="entry name" value="IstB_ATP-bd"/>
</dbReference>
<dbReference type="Gene3D" id="3.40.50.300">
    <property type="entry name" value="P-loop containing nucleotide triphosphate hydrolases"/>
    <property type="match status" value="1"/>
</dbReference>
<dbReference type="InterPro" id="IPR027417">
    <property type="entry name" value="P-loop_NTPase"/>
</dbReference>
<dbReference type="PANTHER" id="PTHR30050">
    <property type="entry name" value="CHROMOSOMAL REPLICATION INITIATOR PROTEIN DNAA"/>
    <property type="match status" value="1"/>
</dbReference>
<sequence length="225" mass="24752">MNTCPLCQTPELAPGVPGCFHTPQENVQIASIRKAEVDAQRRHESYLSSLPEMYRGYLETIPAEIAKANRELIAHARTLSPHSFLYLHGPGGSGKTHLAVRAGMRLLKEGASALYANEAHFYRAVEVEREGGPKAPDLMKPQVLVYDDVGFKAASPATLQRFYEVLEYRWSNRMATFMTANRPPEEVASVLAQDDGRASAILSRLRAGKVFAVTRTIDGREGGLA</sequence>
<reference evidence="2 3" key="1">
    <citation type="submission" date="2019-11" db="EMBL/GenBank/DDBJ databases">
        <title>Genome sequence of Deinococcus xianganensis Y35, AI-2 producing algicidal bacterium, isolated from lake water.</title>
        <authorList>
            <person name="Li Y."/>
        </authorList>
    </citation>
    <scope>NUCLEOTIDE SEQUENCE [LARGE SCALE GENOMIC DNA]</scope>
    <source>
        <strain evidence="2 3">Y35</strain>
    </source>
</reference>
<gene>
    <name evidence="2" type="ORF">GLX28_05925</name>
</gene>
<keyword evidence="3" id="KW-1185">Reference proteome</keyword>
<dbReference type="RefSeq" id="WP_160977643.1">
    <property type="nucleotide sequence ID" value="NZ_WVHK01000014.1"/>
</dbReference>
<proteinExistence type="predicted"/>
<protein>
    <submittedName>
        <fullName evidence="2">ATP-binding protein</fullName>
    </submittedName>
</protein>
<dbReference type="Pfam" id="PF01695">
    <property type="entry name" value="IstB_IS21"/>
    <property type="match status" value="1"/>
</dbReference>
<dbReference type="SUPFAM" id="SSF52540">
    <property type="entry name" value="P-loop containing nucleoside triphosphate hydrolases"/>
    <property type="match status" value="1"/>
</dbReference>
<dbReference type="EMBL" id="WVHK01000014">
    <property type="protein sequence ID" value="MXV19169.1"/>
    <property type="molecule type" value="Genomic_DNA"/>
</dbReference>